<dbReference type="EMBL" id="BONY01000082">
    <property type="protein sequence ID" value="GIH10023.1"/>
    <property type="molecule type" value="Genomic_DNA"/>
</dbReference>
<dbReference type="Proteomes" id="UP000612899">
    <property type="component" value="Unassembled WGS sequence"/>
</dbReference>
<feature type="transmembrane region" description="Helical" evidence="1">
    <location>
        <begin position="250"/>
        <end position="272"/>
    </location>
</feature>
<dbReference type="RefSeq" id="WP_203913748.1">
    <property type="nucleotide sequence ID" value="NZ_BONY01000082.1"/>
</dbReference>
<feature type="transmembrane region" description="Helical" evidence="1">
    <location>
        <begin position="126"/>
        <end position="148"/>
    </location>
</feature>
<accession>A0A8J3QFK4</accession>
<feature type="transmembrane region" description="Helical" evidence="1">
    <location>
        <begin position="48"/>
        <end position="67"/>
    </location>
</feature>
<reference evidence="2" key="1">
    <citation type="submission" date="2021-01" db="EMBL/GenBank/DDBJ databases">
        <title>Whole genome shotgun sequence of Rhizocola hellebori NBRC 109834.</title>
        <authorList>
            <person name="Komaki H."/>
            <person name="Tamura T."/>
        </authorList>
    </citation>
    <scope>NUCLEOTIDE SEQUENCE</scope>
    <source>
        <strain evidence="2">NBRC 109834</strain>
    </source>
</reference>
<dbReference type="AlphaFoldDB" id="A0A8J3QFK4"/>
<feature type="transmembrane region" description="Helical" evidence="1">
    <location>
        <begin position="79"/>
        <end position="106"/>
    </location>
</feature>
<name>A0A8J3QFK4_9ACTN</name>
<gene>
    <name evidence="2" type="ORF">Rhe02_80900</name>
</gene>
<evidence type="ECO:0000256" key="1">
    <source>
        <dbReference type="SAM" id="Phobius"/>
    </source>
</evidence>
<sequence length="320" mass="34452">MTRYLTMLWTLTYGVTALVWTVTGRGYPFGPNDPGNDLTLLRFVPTDTGALIFAVVMLAMAALTMAMGGRLARPARYAILTYGWLVALALLVIVPDVNVLALAGYAPMLIIGAPFGWPPVHFDQVINWPILNQLWCVLGGLLLARTLLLWQRPSWLAGQSPLRWAKPVTYLAAAIPLTYAMSRLAWLAGIPMGISPEMLRDLRETGAVWAGAGLGGFAVVGSVLTLGLIQRWGEVFPRWMIGLAGRRVPVMLAVVPALVVAVAVTSASVSLLSNARVYRVLGGSDSAAALPMLLWPIWGAALAAAAFAYYVRRRSGLLKT</sequence>
<organism evidence="2 3">
    <name type="scientific">Rhizocola hellebori</name>
    <dbReference type="NCBI Taxonomy" id="1392758"/>
    <lineage>
        <taxon>Bacteria</taxon>
        <taxon>Bacillati</taxon>
        <taxon>Actinomycetota</taxon>
        <taxon>Actinomycetes</taxon>
        <taxon>Micromonosporales</taxon>
        <taxon>Micromonosporaceae</taxon>
        <taxon>Rhizocola</taxon>
    </lineage>
</organism>
<keyword evidence="1" id="KW-1133">Transmembrane helix</keyword>
<feature type="transmembrane region" description="Helical" evidence="1">
    <location>
        <begin position="208"/>
        <end position="229"/>
    </location>
</feature>
<feature type="transmembrane region" description="Helical" evidence="1">
    <location>
        <begin position="168"/>
        <end position="188"/>
    </location>
</feature>
<evidence type="ECO:0000313" key="3">
    <source>
        <dbReference type="Proteomes" id="UP000612899"/>
    </source>
</evidence>
<keyword evidence="1" id="KW-0472">Membrane</keyword>
<keyword evidence="1" id="KW-0812">Transmembrane</keyword>
<keyword evidence="3" id="KW-1185">Reference proteome</keyword>
<evidence type="ECO:0000313" key="2">
    <source>
        <dbReference type="EMBL" id="GIH10023.1"/>
    </source>
</evidence>
<proteinExistence type="predicted"/>
<protein>
    <submittedName>
        <fullName evidence="2">Uncharacterized protein</fullName>
    </submittedName>
</protein>
<comment type="caution">
    <text evidence="2">The sequence shown here is derived from an EMBL/GenBank/DDBJ whole genome shotgun (WGS) entry which is preliminary data.</text>
</comment>
<feature type="transmembrane region" description="Helical" evidence="1">
    <location>
        <begin position="292"/>
        <end position="311"/>
    </location>
</feature>